<feature type="chain" id="PRO_5009099376" evidence="5">
    <location>
        <begin position="20"/>
        <end position="186"/>
    </location>
</feature>
<feature type="domain" description="Cytochrome c" evidence="6">
    <location>
        <begin position="127"/>
        <end position="186"/>
    </location>
</feature>
<organism evidence="7 8">
    <name type="scientific">Sulfurospirillum halorespirans DSM 13726</name>
    <dbReference type="NCBI Taxonomy" id="1193502"/>
    <lineage>
        <taxon>Bacteria</taxon>
        <taxon>Pseudomonadati</taxon>
        <taxon>Campylobacterota</taxon>
        <taxon>Epsilonproteobacteria</taxon>
        <taxon>Campylobacterales</taxon>
        <taxon>Sulfurospirillaceae</taxon>
        <taxon>Sulfurospirillum</taxon>
    </lineage>
</organism>
<feature type="signal peptide" evidence="5">
    <location>
        <begin position="1"/>
        <end position="19"/>
    </location>
</feature>
<evidence type="ECO:0000256" key="2">
    <source>
        <dbReference type="ARBA" id="ARBA00022723"/>
    </source>
</evidence>
<name>A0A1D7THG6_9BACT</name>
<dbReference type="GO" id="GO:0020037">
    <property type="term" value="F:heme binding"/>
    <property type="evidence" value="ECO:0007669"/>
    <property type="project" value="InterPro"/>
</dbReference>
<dbReference type="InterPro" id="IPR009056">
    <property type="entry name" value="Cyt_c-like_dom"/>
</dbReference>
<dbReference type="GO" id="GO:0046872">
    <property type="term" value="F:metal ion binding"/>
    <property type="evidence" value="ECO:0007669"/>
    <property type="project" value="UniProtKB-KW"/>
</dbReference>
<dbReference type="STRING" id="1193502.SHALO_0494"/>
<evidence type="ECO:0000256" key="5">
    <source>
        <dbReference type="SAM" id="SignalP"/>
    </source>
</evidence>
<keyword evidence="3 4" id="KW-0408">Iron</keyword>
<dbReference type="AlphaFoldDB" id="A0A1D7THG6"/>
<dbReference type="PROSITE" id="PS51007">
    <property type="entry name" value="CYTC"/>
    <property type="match status" value="1"/>
</dbReference>
<keyword evidence="5" id="KW-0732">Signal</keyword>
<reference evidence="8" key="1">
    <citation type="submission" date="2016-08" db="EMBL/GenBank/DDBJ databases">
        <title>Complete genome sequence of the organohalide-respiring Epsilonproteobacterium Sulfurospirillum halorespirans.</title>
        <authorList>
            <person name="Goris T."/>
            <person name="Zimmermann J."/>
            <person name="Schenz B."/>
            <person name="Lemos M."/>
            <person name="Hackermueller J."/>
            <person name="Diekert G."/>
        </authorList>
    </citation>
    <scope>NUCLEOTIDE SEQUENCE [LARGE SCALE GENOMIC DNA]</scope>
    <source>
        <strain>DSM 13726</strain>
        <strain evidence="8">PCE-M2</strain>
    </source>
</reference>
<evidence type="ECO:0000259" key="6">
    <source>
        <dbReference type="PROSITE" id="PS51007"/>
    </source>
</evidence>
<sequence length="186" mass="20101">MLFRKILGMLCLTSLLFGAGGSFMSKNSPLFSDASAKEALGELIVSAEVKELSKSGEYTEVEFTGYQPKDSGVVYEKTGVLIVGFETAKASAVKIIGEKTDEYGTVWSHVTVKGFVVTSALGKDKGSILQAGKDLFSAKCGTCHALHAENEFDANVWPSILEAMGEQAALSKDEKYSIMKYLQNYK</sequence>
<dbReference type="SUPFAM" id="SSF46626">
    <property type="entry name" value="Cytochrome c"/>
    <property type="match status" value="1"/>
</dbReference>
<dbReference type="RefSeq" id="WP_069477229.1">
    <property type="nucleotide sequence ID" value="NZ_CP017111.1"/>
</dbReference>
<gene>
    <name evidence="7" type="ORF">SHALO_0494</name>
</gene>
<keyword evidence="1 4" id="KW-0349">Heme</keyword>
<dbReference type="GO" id="GO:0009055">
    <property type="term" value="F:electron transfer activity"/>
    <property type="evidence" value="ECO:0007669"/>
    <property type="project" value="InterPro"/>
</dbReference>
<protein>
    <submittedName>
        <fullName evidence="7">Membrane-integral cytochrome c-type protein</fullName>
    </submittedName>
</protein>
<evidence type="ECO:0000256" key="1">
    <source>
        <dbReference type="ARBA" id="ARBA00022617"/>
    </source>
</evidence>
<evidence type="ECO:0000256" key="4">
    <source>
        <dbReference type="PROSITE-ProRule" id="PRU00433"/>
    </source>
</evidence>
<dbReference type="InterPro" id="IPR036909">
    <property type="entry name" value="Cyt_c-like_dom_sf"/>
</dbReference>
<dbReference type="EMBL" id="CP017111">
    <property type="protein sequence ID" value="AOO64284.1"/>
    <property type="molecule type" value="Genomic_DNA"/>
</dbReference>
<proteinExistence type="predicted"/>
<evidence type="ECO:0000256" key="3">
    <source>
        <dbReference type="ARBA" id="ARBA00023004"/>
    </source>
</evidence>
<keyword evidence="2 4" id="KW-0479">Metal-binding</keyword>
<accession>A0A1D7THG6</accession>
<dbReference type="Gene3D" id="1.10.760.10">
    <property type="entry name" value="Cytochrome c-like domain"/>
    <property type="match status" value="1"/>
</dbReference>
<keyword evidence="8" id="KW-1185">Reference proteome</keyword>
<dbReference type="Proteomes" id="UP000094609">
    <property type="component" value="Chromosome"/>
</dbReference>
<evidence type="ECO:0000313" key="7">
    <source>
        <dbReference type="EMBL" id="AOO64284.1"/>
    </source>
</evidence>
<evidence type="ECO:0000313" key="8">
    <source>
        <dbReference type="Proteomes" id="UP000094609"/>
    </source>
</evidence>
<dbReference type="KEGG" id="shal:SHALO_0494"/>
<dbReference type="PATRIC" id="fig|1193502.14.peg.504"/>